<dbReference type="EMBL" id="CP003752">
    <property type="protein sequence ID" value="AFQ17955.1"/>
    <property type="molecule type" value="Genomic_DNA"/>
</dbReference>
<dbReference type="KEGG" id="bti:BTG_22715"/>
<evidence type="ECO:0000256" key="2">
    <source>
        <dbReference type="SAM" id="Phobius"/>
    </source>
</evidence>
<feature type="transmembrane region" description="Helical" evidence="2">
    <location>
        <begin position="39"/>
        <end position="56"/>
    </location>
</feature>
<feature type="compositionally biased region" description="Basic and acidic residues" evidence="1">
    <location>
        <begin position="70"/>
        <end position="167"/>
    </location>
</feature>
<accession>A0A9W3NZC1</accession>
<keyword evidence="2" id="KW-1133">Transmembrane helix</keyword>
<feature type="region of interest" description="Disordered" evidence="1">
    <location>
        <begin position="63"/>
        <end position="167"/>
    </location>
</feature>
<evidence type="ECO:0000313" key="3">
    <source>
        <dbReference type="EMBL" id="AFQ17955.1"/>
    </source>
</evidence>
<proteinExistence type="predicted"/>
<organism evidence="3 4">
    <name type="scientific">Bacillus thuringiensis HD-771</name>
    <dbReference type="NCBI Taxonomy" id="1218175"/>
    <lineage>
        <taxon>Bacteria</taxon>
        <taxon>Bacillati</taxon>
        <taxon>Bacillota</taxon>
        <taxon>Bacilli</taxon>
        <taxon>Bacillales</taxon>
        <taxon>Bacillaceae</taxon>
        <taxon>Bacillus</taxon>
        <taxon>Bacillus cereus group</taxon>
    </lineage>
</organism>
<gene>
    <name evidence="3" type="ORF">BTG_22715</name>
</gene>
<dbReference type="AlphaFoldDB" id="A0A9W3NZC1"/>
<dbReference type="RefSeq" id="WP_001093923.1">
    <property type="nucleotide sequence ID" value="NC_018500.1"/>
</dbReference>
<name>A0A9W3NZC1_BACTU</name>
<dbReference type="Proteomes" id="UP000005259">
    <property type="component" value="Chromosome"/>
</dbReference>
<sequence>MNTLFLLMAIVGFVTFPILSIVFIFSFFMKRLKPYKKKILGAMVIGFLLLIVGAVTHEPSPGAKAQAAKQAEEAKKEKEAKAREQAEKEEKKKAEQQAEKEKKAEEKAQKEAEEEKKKKDKEEAERLKAQEAEKKKVEEEQRKAQEAEKKKAEEEQRKAQEDEKKKAEAELTNLPFEGFLNKYYALSADENSKFYDENIHKKVFTWSGYVADMIGSKVVVNTKQITKLWSEFTGEERAHTFIVRFDNKKEIVNVKQGDKITVSGSVESRGAYMPEKELYSYWKMYNGKLIK</sequence>
<feature type="transmembrane region" description="Helical" evidence="2">
    <location>
        <begin position="6"/>
        <end position="27"/>
    </location>
</feature>
<evidence type="ECO:0000256" key="1">
    <source>
        <dbReference type="SAM" id="MobiDB-lite"/>
    </source>
</evidence>
<keyword evidence="2" id="KW-0812">Transmembrane</keyword>
<protein>
    <submittedName>
        <fullName evidence="3">Uncharacterized protein</fullName>
    </submittedName>
</protein>
<evidence type="ECO:0000313" key="4">
    <source>
        <dbReference type="Proteomes" id="UP000005259"/>
    </source>
</evidence>
<reference evidence="3 4" key="1">
    <citation type="submission" date="2012-08" db="EMBL/GenBank/DDBJ databases">
        <authorList>
            <person name="Doggett N."/>
            <person name="Teshima H."/>
            <person name="Bruce D."/>
            <person name="Detter J.C."/>
            <person name="Johnson S.L."/>
            <person name="Han C."/>
        </authorList>
    </citation>
    <scope>NUCLEOTIDE SEQUENCE [LARGE SCALE GENOMIC DNA]</scope>
    <source>
        <strain evidence="3 4">HD-771</strain>
    </source>
</reference>
<keyword evidence="2" id="KW-0472">Membrane</keyword>